<reference evidence="3" key="1">
    <citation type="journal article" date="2019" name="Int. J. Syst. Evol. Microbiol.">
        <title>The Global Catalogue of Microorganisms (GCM) 10K type strain sequencing project: providing services to taxonomists for standard genome sequencing and annotation.</title>
        <authorList>
            <consortium name="The Broad Institute Genomics Platform"/>
            <consortium name="The Broad Institute Genome Sequencing Center for Infectious Disease"/>
            <person name="Wu L."/>
            <person name="Ma J."/>
        </authorList>
    </citation>
    <scope>NUCLEOTIDE SEQUENCE [LARGE SCALE GENOMIC DNA]</scope>
    <source>
        <strain evidence="3">JCM 4816</strain>
    </source>
</reference>
<dbReference type="EMBL" id="BAAAXF010000018">
    <property type="protein sequence ID" value="GAA3494962.1"/>
    <property type="molecule type" value="Genomic_DNA"/>
</dbReference>
<name>A0ABP6TI93_9ACTN</name>
<evidence type="ECO:0000313" key="3">
    <source>
        <dbReference type="Proteomes" id="UP001501455"/>
    </source>
</evidence>
<feature type="region of interest" description="Disordered" evidence="1">
    <location>
        <begin position="30"/>
        <end position="58"/>
    </location>
</feature>
<accession>A0ABP6TI93</accession>
<gene>
    <name evidence="2" type="ORF">GCM10019016_020620</name>
</gene>
<sequence length="58" mass="6229">MVVHAREMGVHEFADRLRDRLRSQVERIAPGARTVRGPSGPADGGRTALARGGPVPLQ</sequence>
<comment type="caution">
    <text evidence="2">The sequence shown here is derived from an EMBL/GenBank/DDBJ whole genome shotgun (WGS) entry which is preliminary data.</text>
</comment>
<evidence type="ECO:0000313" key="2">
    <source>
        <dbReference type="EMBL" id="GAA3494962.1"/>
    </source>
</evidence>
<dbReference type="Proteomes" id="UP001501455">
    <property type="component" value="Unassembled WGS sequence"/>
</dbReference>
<organism evidence="2 3">
    <name type="scientific">Streptomyces prasinosporus</name>
    <dbReference type="NCBI Taxonomy" id="68256"/>
    <lineage>
        <taxon>Bacteria</taxon>
        <taxon>Bacillati</taxon>
        <taxon>Actinomycetota</taxon>
        <taxon>Actinomycetes</taxon>
        <taxon>Kitasatosporales</taxon>
        <taxon>Streptomycetaceae</taxon>
        <taxon>Streptomyces</taxon>
        <taxon>Streptomyces albogriseolus group</taxon>
    </lineage>
</organism>
<evidence type="ECO:0000256" key="1">
    <source>
        <dbReference type="SAM" id="MobiDB-lite"/>
    </source>
</evidence>
<proteinExistence type="predicted"/>
<keyword evidence="3" id="KW-1185">Reference proteome</keyword>
<protein>
    <submittedName>
        <fullName evidence="2">Uncharacterized protein</fullName>
    </submittedName>
</protein>